<dbReference type="PROSITE" id="PS51257">
    <property type="entry name" value="PROKAR_LIPOPROTEIN"/>
    <property type="match status" value="1"/>
</dbReference>
<name>A0A010R6A9_9PEZI</name>
<keyword evidence="3" id="KW-1185">Reference proteome</keyword>
<feature type="signal peptide" evidence="1">
    <location>
        <begin position="1"/>
        <end position="17"/>
    </location>
</feature>
<evidence type="ECO:0000256" key="1">
    <source>
        <dbReference type="SAM" id="SignalP"/>
    </source>
</evidence>
<evidence type="ECO:0000313" key="2">
    <source>
        <dbReference type="EMBL" id="EXF73244.1"/>
    </source>
</evidence>
<proteinExistence type="predicted"/>
<dbReference type="Proteomes" id="UP000020467">
    <property type="component" value="Unassembled WGS sequence"/>
</dbReference>
<dbReference type="EMBL" id="JARH01001073">
    <property type="protein sequence ID" value="EXF73244.1"/>
    <property type="molecule type" value="Genomic_DNA"/>
</dbReference>
<dbReference type="KEGG" id="cfj:CFIO01_05604"/>
<feature type="chain" id="PRO_5001455975" evidence="1">
    <location>
        <begin position="18"/>
        <end position="153"/>
    </location>
</feature>
<dbReference type="Gene3D" id="3.30.430.10">
    <property type="entry name" value="Killer Toxin P4, subunit A"/>
    <property type="match status" value="1"/>
</dbReference>
<keyword evidence="1" id="KW-0732">Signal</keyword>
<dbReference type="InterPro" id="IPR029167">
    <property type="entry name" value="Mug117"/>
</dbReference>
<gene>
    <name evidence="2" type="ORF">CFIO01_05604</name>
</gene>
<protein>
    <submittedName>
        <fullName evidence="2">Uncharacterized protein</fullName>
    </submittedName>
</protein>
<evidence type="ECO:0000313" key="3">
    <source>
        <dbReference type="Proteomes" id="UP000020467"/>
    </source>
</evidence>
<dbReference type="HOGENOM" id="CLU_1714147_0_0_1"/>
<sequence length="153" mass="16290">MRFSLFFLSALVASCSAVAIPGEHSHEHDLAMDMSPVPRGVLDKRDSYDCKGSSLCSSLKVAACDDAVNNKLIRNNDVNYGAPGSGRPNTGACSNIFGGYGCGVFIQGKSGCARTGNQMWYDYQDIRANGCRVCGSKHWGDGCLTTINYVSGC</sequence>
<dbReference type="eggNOG" id="ENOG502S8BG">
    <property type="taxonomic scope" value="Eukaryota"/>
</dbReference>
<dbReference type="AlphaFoldDB" id="A0A010R6A9"/>
<accession>A0A010R6A9</accession>
<dbReference type="OrthoDB" id="1896086at2759"/>
<reference evidence="2 3" key="1">
    <citation type="submission" date="2014-02" db="EMBL/GenBank/DDBJ databases">
        <title>The genome sequence of Colletotrichum fioriniae PJ7.</title>
        <authorList>
            <person name="Baroncelli R."/>
            <person name="Thon M.R."/>
        </authorList>
    </citation>
    <scope>NUCLEOTIDE SEQUENCE [LARGE SCALE GENOMIC DNA]</scope>
    <source>
        <strain evidence="2 3">PJ7</strain>
    </source>
</reference>
<organism evidence="2 3">
    <name type="scientific">Colletotrichum fioriniae PJ7</name>
    <dbReference type="NCBI Taxonomy" id="1445577"/>
    <lineage>
        <taxon>Eukaryota</taxon>
        <taxon>Fungi</taxon>
        <taxon>Dikarya</taxon>
        <taxon>Ascomycota</taxon>
        <taxon>Pezizomycotina</taxon>
        <taxon>Sordariomycetes</taxon>
        <taxon>Hypocreomycetidae</taxon>
        <taxon>Glomerellales</taxon>
        <taxon>Glomerellaceae</taxon>
        <taxon>Colletotrichum</taxon>
        <taxon>Colletotrichum acutatum species complex</taxon>
    </lineage>
</organism>
<dbReference type="Pfam" id="PF15474">
    <property type="entry name" value="MU117"/>
    <property type="match status" value="1"/>
</dbReference>
<comment type="caution">
    <text evidence="2">The sequence shown here is derived from an EMBL/GenBank/DDBJ whole genome shotgun (WGS) entry which is preliminary data.</text>
</comment>